<sequence length="379" mass="41688">MSDEEEDVAEFFISKRRRPRRPLSPPRVPSPPPVVESSSDETDSPIRRRRSKKPPPPKLALPAWTRPKPQNKKSGRSNLESRRSATAEPIIIVDSDEEPPPKSRIDLDLPPPPELSAAKKAELAKLTAQLLGIEQALVPPETTTVPSSDPPELEDAHSGETVMISVRMVADPARIAAGASAAAIRAYQKEKQFTVDRGGPLRALMKGLAQRVGKQPEDLVLVYKKSKIKSLQLRPVDLGIDSYGEMTGYEKDVWEKIQQEEKAARRRHLAELDGQTEDPEPASTSPSNPSTTIDPLPEPTAGPSKTRLTLRGKEGQYLVAVEPNVSANVLCRFYCKKAGRPMEDGAGMRLEFEGEQISPDEAIEELDLEDGDLLDVVEI</sequence>
<dbReference type="InterPro" id="IPR029071">
    <property type="entry name" value="Ubiquitin-like_domsf"/>
</dbReference>
<dbReference type="EMBL" id="SDIL01000022">
    <property type="protein sequence ID" value="RXK40127.1"/>
    <property type="molecule type" value="Genomic_DNA"/>
</dbReference>
<dbReference type="Pfam" id="PF11976">
    <property type="entry name" value="Rad60-SLD"/>
    <property type="match status" value="1"/>
</dbReference>
<evidence type="ECO:0000256" key="1">
    <source>
        <dbReference type="SAM" id="MobiDB-lite"/>
    </source>
</evidence>
<dbReference type="Gene3D" id="3.10.20.90">
    <property type="entry name" value="Phosphatidylinositol 3-kinase Catalytic Subunit, Chain A, domain 1"/>
    <property type="match status" value="1"/>
</dbReference>
<dbReference type="OrthoDB" id="442921at2759"/>
<protein>
    <recommendedName>
        <fullName evidence="2">Rad60/SUMO-like domain-containing protein</fullName>
    </recommendedName>
</protein>
<dbReference type="AlphaFoldDB" id="A0A4V1M4E9"/>
<feature type="region of interest" description="Disordered" evidence="1">
    <location>
        <begin position="1"/>
        <end position="115"/>
    </location>
</feature>
<evidence type="ECO:0000259" key="2">
    <source>
        <dbReference type="Pfam" id="PF11976"/>
    </source>
</evidence>
<comment type="caution">
    <text evidence="3">The sequence shown here is derived from an EMBL/GenBank/DDBJ whole genome shotgun (WGS) entry which is preliminary data.</text>
</comment>
<dbReference type="SUPFAM" id="SSF54236">
    <property type="entry name" value="Ubiquitin-like"/>
    <property type="match status" value="1"/>
</dbReference>
<evidence type="ECO:0000313" key="3">
    <source>
        <dbReference type="EMBL" id="RXK40127.1"/>
    </source>
</evidence>
<gene>
    <name evidence="3" type="ORF">M231_02584</name>
</gene>
<accession>A0A4V1M4E9</accession>
<keyword evidence="4" id="KW-1185">Reference proteome</keyword>
<name>A0A4V1M4E9_TREME</name>
<dbReference type="Proteomes" id="UP000289152">
    <property type="component" value="Unassembled WGS sequence"/>
</dbReference>
<feature type="region of interest" description="Disordered" evidence="1">
    <location>
        <begin position="264"/>
        <end position="306"/>
    </location>
</feature>
<organism evidence="3 4">
    <name type="scientific">Tremella mesenterica</name>
    <name type="common">Jelly fungus</name>
    <dbReference type="NCBI Taxonomy" id="5217"/>
    <lineage>
        <taxon>Eukaryota</taxon>
        <taxon>Fungi</taxon>
        <taxon>Dikarya</taxon>
        <taxon>Basidiomycota</taxon>
        <taxon>Agaricomycotina</taxon>
        <taxon>Tremellomycetes</taxon>
        <taxon>Tremellales</taxon>
        <taxon>Tremellaceae</taxon>
        <taxon>Tremella</taxon>
    </lineage>
</organism>
<feature type="compositionally biased region" description="Pro residues" evidence="1">
    <location>
        <begin position="22"/>
        <end position="34"/>
    </location>
</feature>
<feature type="region of interest" description="Disordered" evidence="1">
    <location>
        <begin position="135"/>
        <end position="156"/>
    </location>
</feature>
<dbReference type="VEuPathDB" id="FungiDB:TREMEDRAFT_61268"/>
<dbReference type="InParanoid" id="A0A4V1M4E9"/>
<dbReference type="InterPro" id="IPR022617">
    <property type="entry name" value="Rad60/SUMO-like_dom"/>
</dbReference>
<feature type="domain" description="Rad60/SUMO-like" evidence="2">
    <location>
        <begin position="307"/>
        <end position="377"/>
    </location>
</feature>
<evidence type="ECO:0000313" key="4">
    <source>
        <dbReference type="Proteomes" id="UP000289152"/>
    </source>
</evidence>
<feature type="compositionally biased region" description="Low complexity" evidence="1">
    <location>
        <begin position="281"/>
        <end position="292"/>
    </location>
</feature>
<proteinExistence type="predicted"/>
<reference evidence="3 4" key="1">
    <citation type="submission" date="2016-06" db="EMBL/GenBank/DDBJ databases">
        <title>Evolution of pathogenesis and genome organization in the Tremellales.</title>
        <authorList>
            <person name="Cuomo C."/>
            <person name="Litvintseva A."/>
            <person name="Heitman J."/>
            <person name="Chen Y."/>
            <person name="Sun S."/>
            <person name="Springer D."/>
            <person name="Dromer F."/>
            <person name="Young S."/>
            <person name="Zeng Q."/>
            <person name="Chapman S."/>
            <person name="Gujja S."/>
            <person name="Saif S."/>
            <person name="Birren B."/>
        </authorList>
    </citation>
    <scope>NUCLEOTIDE SEQUENCE [LARGE SCALE GENOMIC DNA]</scope>
    <source>
        <strain evidence="3 4">ATCC 28783</strain>
    </source>
</reference>